<proteinExistence type="inferred from homology"/>
<dbReference type="GO" id="GO:0006364">
    <property type="term" value="P:rRNA processing"/>
    <property type="evidence" value="ECO:0007669"/>
    <property type="project" value="UniProtKB-UniRule"/>
</dbReference>
<evidence type="ECO:0000259" key="2">
    <source>
        <dbReference type="Pfam" id="PF01782"/>
    </source>
</evidence>
<dbReference type="PATRIC" id="fig|84022.5.peg.1857"/>
<dbReference type="Proteomes" id="UP000035704">
    <property type="component" value="Chromosome"/>
</dbReference>
<dbReference type="RefSeq" id="WP_044825964.1">
    <property type="nucleotide sequence ID" value="NZ_CP009687.1"/>
</dbReference>
<dbReference type="EMBL" id="CP009687">
    <property type="protein sequence ID" value="AKL95500.1"/>
    <property type="molecule type" value="Genomic_DNA"/>
</dbReference>
<protein>
    <recommendedName>
        <fullName evidence="1">Ribosome maturation factor RimM</fullName>
    </recommendedName>
</protein>
<dbReference type="InterPro" id="IPR036976">
    <property type="entry name" value="RimM_N_sf"/>
</dbReference>
<name>A0A0D8I7I5_9CLOT</name>
<keyword evidence="1" id="KW-0690">Ribosome biogenesis</keyword>
<dbReference type="OrthoDB" id="9810331at2"/>
<dbReference type="InterPro" id="IPR011033">
    <property type="entry name" value="PRC_barrel-like_sf"/>
</dbReference>
<evidence type="ECO:0000259" key="3">
    <source>
        <dbReference type="Pfam" id="PF24986"/>
    </source>
</evidence>
<dbReference type="PANTHER" id="PTHR33692:SF1">
    <property type="entry name" value="RIBOSOME MATURATION FACTOR RIMM"/>
    <property type="match status" value="1"/>
</dbReference>
<keyword evidence="1" id="KW-0143">Chaperone</keyword>
<dbReference type="STRING" id="84022.CACET_c20520"/>
<dbReference type="Pfam" id="PF24986">
    <property type="entry name" value="PRC_RimM"/>
    <property type="match status" value="1"/>
</dbReference>
<dbReference type="GO" id="GO:0042274">
    <property type="term" value="P:ribosomal small subunit biogenesis"/>
    <property type="evidence" value="ECO:0007669"/>
    <property type="project" value="UniProtKB-UniRule"/>
</dbReference>
<dbReference type="SUPFAM" id="SSF50447">
    <property type="entry name" value="Translation proteins"/>
    <property type="match status" value="1"/>
</dbReference>
<comment type="subcellular location">
    <subcellularLocation>
        <location evidence="1">Cytoplasm</location>
    </subcellularLocation>
</comment>
<dbReference type="NCBIfam" id="TIGR02273">
    <property type="entry name" value="16S_RimM"/>
    <property type="match status" value="1"/>
</dbReference>
<dbReference type="InterPro" id="IPR009000">
    <property type="entry name" value="Transl_B-barrel_sf"/>
</dbReference>
<comment type="similarity">
    <text evidence="1">Belongs to the RimM family.</text>
</comment>
<keyword evidence="5" id="KW-1185">Reference proteome</keyword>
<comment type="function">
    <text evidence="1">An accessory protein needed during the final step in the assembly of 30S ribosomal subunit, possibly for assembly of the head region. Essential for efficient processing of 16S rRNA. May be needed both before and after RbfA during the maturation of 16S rRNA. It has affinity for free ribosomal 30S subunits but not for 70S ribosomes.</text>
</comment>
<evidence type="ECO:0000313" key="4">
    <source>
        <dbReference type="EMBL" id="AKL95500.1"/>
    </source>
</evidence>
<dbReference type="KEGG" id="cace:CACET_c20520"/>
<gene>
    <name evidence="1 4" type="primary">rimM</name>
    <name evidence="4" type="ORF">CACET_c20520</name>
</gene>
<dbReference type="GO" id="GO:0043022">
    <property type="term" value="F:ribosome binding"/>
    <property type="evidence" value="ECO:0007669"/>
    <property type="project" value="InterPro"/>
</dbReference>
<accession>A0A0D8I7I5</accession>
<feature type="domain" description="RimM N-terminal" evidence="2">
    <location>
        <begin position="6"/>
        <end position="85"/>
    </location>
</feature>
<keyword evidence="1" id="KW-0698">rRNA processing</keyword>
<dbReference type="GO" id="GO:0005840">
    <property type="term" value="C:ribosome"/>
    <property type="evidence" value="ECO:0007669"/>
    <property type="project" value="InterPro"/>
</dbReference>
<organism evidence="4 5">
    <name type="scientific">Clostridium aceticum</name>
    <dbReference type="NCBI Taxonomy" id="84022"/>
    <lineage>
        <taxon>Bacteria</taxon>
        <taxon>Bacillati</taxon>
        <taxon>Bacillota</taxon>
        <taxon>Clostridia</taxon>
        <taxon>Eubacteriales</taxon>
        <taxon>Clostridiaceae</taxon>
        <taxon>Clostridium</taxon>
    </lineage>
</organism>
<dbReference type="GO" id="GO:0005737">
    <property type="term" value="C:cytoplasm"/>
    <property type="evidence" value="ECO:0007669"/>
    <property type="project" value="UniProtKB-SubCell"/>
</dbReference>
<dbReference type="Pfam" id="PF01782">
    <property type="entry name" value="RimM"/>
    <property type="match status" value="1"/>
</dbReference>
<comment type="subunit">
    <text evidence="1">Binds ribosomal protein uS19.</text>
</comment>
<dbReference type="Gene3D" id="2.30.30.240">
    <property type="entry name" value="PRC-barrel domain"/>
    <property type="match status" value="1"/>
</dbReference>
<dbReference type="PANTHER" id="PTHR33692">
    <property type="entry name" value="RIBOSOME MATURATION FACTOR RIMM"/>
    <property type="match status" value="1"/>
</dbReference>
<comment type="domain">
    <text evidence="1">The PRC barrel domain binds ribosomal protein uS19.</text>
</comment>
<feature type="domain" description="Ribosome maturation factor RimM PRC barrel" evidence="3">
    <location>
        <begin position="98"/>
        <end position="163"/>
    </location>
</feature>
<dbReference type="SUPFAM" id="SSF50346">
    <property type="entry name" value="PRC-barrel domain"/>
    <property type="match status" value="1"/>
</dbReference>
<dbReference type="InterPro" id="IPR011961">
    <property type="entry name" value="RimM"/>
</dbReference>
<sequence length="166" mass="19414">MKYLKVGKILNTHGLKGEMKIFSLTDYDERFEELKWVYIEGYEEKFYIDKVKYRPKDILLSFKNYEDINQVEKFKGKYLLINESQKRDLPEDTYYIADIVGLEVYTLSGDYLGKVVQVLQAGSNEVYIIKDENGKEVMIPAVKEFMPEISLEKGKIIVTPIEGMIE</sequence>
<dbReference type="InterPro" id="IPR002676">
    <property type="entry name" value="RimM_N"/>
</dbReference>
<dbReference type="HAMAP" id="MF_00014">
    <property type="entry name" value="Ribosome_mat_RimM"/>
    <property type="match status" value="1"/>
</dbReference>
<reference evidence="4 5" key="1">
    <citation type="submission" date="2014-10" db="EMBL/GenBank/DDBJ databases">
        <title>Genome sequence of Clostridium aceticum DSM 1496.</title>
        <authorList>
            <person name="Poehlein A."/>
            <person name="Schiel-Bengelsdorf B."/>
            <person name="Gottschalk G."/>
            <person name="Duerre P."/>
            <person name="Daniel R."/>
        </authorList>
    </citation>
    <scope>NUCLEOTIDE SEQUENCE [LARGE SCALE GENOMIC DNA]</scope>
    <source>
        <strain evidence="4 5">DSM 1496</strain>
    </source>
</reference>
<dbReference type="InterPro" id="IPR056792">
    <property type="entry name" value="PRC_RimM"/>
</dbReference>
<evidence type="ECO:0000256" key="1">
    <source>
        <dbReference type="HAMAP-Rule" id="MF_00014"/>
    </source>
</evidence>
<keyword evidence="1" id="KW-0963">Cytoplasm</keyword>
<dbReference type="Gene3D" id="2.40.30.60">
    <property type="entry name" value="RimM"/>
    <property type="match status" value="1"/>
</dbReference>
<evidence type="ECO:0000313" key="5">
    <source>
        <dbReference type="Proteomes" id="UP000035704"/>
    </source>
</evidence>
<dbReference type="AlphaFoldDB" id="A0A0D8I7I5"/>